<accession>A0A7X4WDV7</accession>
<sequence>MSRLSLVVHLASQYARQVLFVGAKSTQKAPLCSLVLAGTVAGAPDADNLKIRPEFSPGFVDHFS</sequence>
<protein>
    <submittedName>
        <fullName evidence="1">Uncharacterized protein</fullName>
    </submittedName>
</protein>
<evidence type="ECO:0000313" key="1">
    <source>
        <dbReference type="EMBL" id="NAW66957.1"/>
    </source>
</evidence>
<reference evidence="1 2" key="1">
    <citation type="submission" date="2017-05" db="EMBL/GenBank/DDBJ databases">
        <title>High clonality and local adaptation shapes Vibrionaceae linages within an endangered oasis.</title>
        <authorList>
            <person name="Vazquez-Rosas-Landa M."/>
        </authorList>
    </citation>
    <scope>NUCLEOTIDE SEQUENCE [LARGE SCALE GENOMIC DNA]</scope>
    <source>
        <strain evidence="1 2">P46_P4S1P180</strain>
    </source>
</reference>
<dbReference type="Proteomes" id="UP000465712">
    <property type="component" value="Unassembled WGS sequence"/>
</dbReference>
<gene>
    <name evidence="1" type="ORF">CAG72_17320</name>
</gene>
<dbReference type="AlphaFoldDB" id="A0A7X4WDV7"/>
<proteinExistence type="predicted"/>
<comment type="caution">
    <text evidence="1">The sequence shown here is derived from an EMBL/GenBank/DDBJ whole genome shotgun (WGS) entry which is preliminary data.</text>
</comment>
<dbReference type="EMBL" id="WXWW01000245">
    <property type="protein sequence ID" value="NAW66957.1"/>
    <property type="molecule type" value="Genomic_DNA"/>
</dbReference>
<organism evidence="1 2">
    <name type="scientific">Photobacterium halotolerans</name>
    <dbReference type="NCBI Taxonomy" id="265726"/>
    <lineage>
        <taxon>Bacteria</taxon>
        <taxon>Pseudomonadati</taxon>
        <taxon>Pseudomonadota</taxon>
        <taxon>Gammaproteobacteria</taxon>
        <taxon>Vibrionales</taxon>
        <taxon>Vibrionaceae</taxon>
        <taxon>Photobacterium</taxon>
    </lineage>
</organism>
<evidence type="ECO:0000313" key="2">
    <source>
        <dbReference type="Proteomes" id="UP000465712"/>
    </source>
</evidence>
<name>A0A7X4WDV7_9GAMM</name>